<evidence type="ECO:0000313" key="2">
    <source>
        <dbReference type="EMBL" id="MXY94712.1"/>
    </source>
</evidence>
<dbReference type="AlphaFoldDB" id="A0A6B0YYJ6"/>
<dbReference type="InterPro" id="IPR000871">
    <property type="entry name" value="Beta-lactam_class-A"/>
</dbReference>
<feature type="domain" description="Beta-lactamase class A catalytic" evidence="1">
    <location>
        <begin position="306"/>
        <end position="480"/>
    </location>
</feature>
<evidence type="ECO:0000259" key="1">
    <source>
        <dbReference type="Pfam" id="PF13354"/>
    </source>
</evidence>
<dbReference type="SUPFAM" id="SSF56601">
    <property type="entry name" value="beta-lactamase/transpeptidase-like"/>
    <property type="match status" value="1"/>
</dbReference>
<proteinExistence type="predicted"/>
<dbReference type="GO" id="GO:0008800">
    <property type="term" value="F:beta-lactamase activity"/>
    <property type="evidence" value="ECO:0007669"/>
    <property type="project" value="InterPro"/>
</dbReference>
<dbReference type="Pfam" id="PF13354">
    <property type="entry name" value="Beta-lactamase2"/>
    <property type="match status" value="1"/>
</dbReference>
<keyword evidence="2" id="KW-0378">Hydrolase</keyword>
<comment type="caution">
    <text evidence="2">The sequence shown here is derived from an EMBL/GenBank/DDBJ whole genome shotgun (WGS) entry which is preliminary data.</text>
</comment>
<dbReference type="PANTHER" id="PTHR35333">
    <property type="entry name" value="BETA-LACTAMASE"/>
    <property type="match status" value="1"/>
</dbReference>
<dbReference type="PANTHER" id="PTHR35333:SF3">
    <property type="entry name" value="BETA-LACTAMASE-TYPE TRANSPEPTIDASE FOLD CONTAINING PROTEIN"/>
    <property type="match status" value="1"/>
</dbReference>
<accession>A0A6B0YYJ6</accession>
<sequence length="551" mass="60981">MAGFLRFALPLIALLSIFPLYTRYKAAAAPIPPGVRLASLELSHLKDPAEIETVMEAAMSQPIAVYYDETRLVLQPQEVGFAVDTAAMLAEAQQYLDGPDFVDIALRKLAGIPQQRRDIPARYTYDPQKLATWLWQVGEQLNHPPQPGRVLPPQWNWRTEGGMWEAADEESAEVDVLPPYATLPATFVGSVQRSWQWTSGTIGQTLLIDESAQPLLDALSSLDARTAHLVLQETPPPPLTMAELGRELDAYTSEFPGFAAIYVQDLTTGEEATVDVDVAFSGMSTMKIAIASEAYRQMADFENEAVGQWIDFALGESNNAAANRLLQWVGDGDIYTGGRRVTEMMRTLGFTNSYIQTGYDDKSIISKIPTEANSRTDWNTNPDTHLQSTPADLGRLLAEIYRCQAGEGLLIETFAGEITPEECATILFYVSHDEFTEMIWGGLPRPSHSWIIHKHGFVNEAHSDLALIWGPSGPYVIAVYLWSPGWMDWLTSNRTMKEVSRIAWNFFAYKSMTEGIEAPPPLTLLPPPNYVPVNTYSSRAALSGQGETGAQ</sequence>
<name>A0A6B0YYJ6_9CHLR</name>
<dbReference type="InterPro" id="IPR045155">
    <property type="entry name" value="Beta-lactam_cat"/>
</dbReference>
<protein>
    <submittedName>
        <fullName evidence="2">Serine hydrolase</fullName>
    </submittedName>
</protein>
<dbReference type="GO" id="GO:0046677">
    <property type="term" value="P:response to antibiotic"/>
    <property type="evidence" value="ECO:0007669"/>
    <property type="project" value="InterPro"/>
</dbReference>
<gene>
    <name evidence="2" type="ORF">F4Y42_14835</name>
</gene>
<reference evidence="2" key="1">
    <citation type="submission" date="2019-09" db="EMBL/GenBank/DDBJ databases">
        <title>Characterisation of the sponge microbiome using genome-centric metagenomics.</title>
        <authorList>
            <person name="Engelberts J.P."/>
            <person name="Robbins S.J."/>
            <person name="De Goeij J.M."/>
            <person name="Aranda M."/>
            <person name="Bell S.C."/>
            <person name="Webster N.S."/>
        </authorList>
    </citation>
    <scope>NUCLEOTIDE SEQUENCE</scope>
    <source>
        <strain evidence="2">SB0664_bin_27</strain>
    </source>
</reference>
<dbReference type="EMBL" id="VXRG01000121">
    <property type="protein sequence ID" value="MXY94712.1"/>
    <property type="molecule type" value="Genomic_DNA"/>
</dbReference>
<dbReference type="Gene3D" id="3.40.710.10">
    <property type="entry name" value="DD-peptidase/beta-lactamase superfamily"/>
    <property type="match status" value="1"/>
</dbReference>
<organism evidence="2">
    <name type="scientific">Caldilineaceae bacterium SB0664_bin_27</name>
    <dbReference type="NCBI Taxonomy" id="2605260"/>
    <lineage>
        <taxon>Bacteria</taxon>
        <taxon>Bacillati</taxon>
        <taxon>Chloroflexota</taxon>
        <taxon>Caldilineae</taxon>
        <taxon>Caldilineales</taxon>
        <taxon>Caldilineaceae</taxon>
    </lineage>
</organism>
<dbReference type="GO" id="GO:0030655">
    <property type="term" value="P:beta-lactam antibiotic catabolic process"/>
    <property type="evidence" value="ECO:0007669"/>
    <property type="project" value="InterPro"/>
</dbReference>
<dbReference type="InterPro" id="IPR012338">
    <property type="entry name" value="Beta-lactam/transpept-like"/>
</dbReference>